<evidence type="ECO:0000256" key="5">
    <source>
        <dbReference type="ARBA" id="ARBA00023163"/>
    </source>
</evidence>
<reference evidence="9" key="1">
    <citation type="journal article" date="2016" name="Nat. Commun.">
        <title>The channel catfish genome sequence provides insights into the evolution of scale formation in teleosts.</title>
        <authorList>
            <person name="Liu Z."/>
            <person name="Liu S."/>
            <person name="Yao J."/>
            <person name="Bao L."/>
            <person name="Zhang J."/>
            <person name="Li Y."/>
            <person name="Jiang C."/>
            <person name="Sun L."/>
            <person name="Wang R."/>
            <person name="Zhang Y."/>
            <person name="Zhou T."/>
            <person name="Zeng Q."/>
            <person name="Fu Q."/>
            <person name="Gao S."/>
            <person name="Li N."/>
            <person name="Koren S."/>
            <person name="Jiang Y."/>
            <person name="Zimin A."/>
            <person name="Xu P."/>
            <person name="Phillippy A.M."/>
            <person name="Geng X."/>
            <person name="Song L."/>
            <person name="Sun F."/>
            <person name="Li C."/>
            <person name="Wang X."/>
            <person name="Chen A."/>
            <person name="Jin Y."/>
            <person name="Yuan Z."/>
            <person name="Yang Y."/>
            <person name="Tan S."/>
            <person name="Peatman E."/>
            <person name="Lu J."/>
            <person name="Qin Z."/>
            <person name="Dunham R."/>
            <person name="Li Z."/>
            <person name="Sonstegard T."/>
            <person name="Feng J."/>
            <person name="Danzmann R.G."/>
            <person name="Schroeder S."/>
            <person name="Scheffler B."/>
            <person name="Duke M.V."/>
            <person name="Ballard L."/>
            <person name="Kucuktas H."/>
            <person name="Kaltenboeck L."/>
            <person name="Liu H."/>
            <person name="Armbruster J."/>
            <person name="Xie Y."/>
            <person name="Kirby M.L."/>
            <person name="Tian Y."/>
            <person name="Flanagan M.E."/>
            <person name="Mu W."/>
            <person name="Waldbieser G.C."/>
        </authorList>
    </citation>
    <scope>NUCLEOTIDE SEQUENCE [LARGE SCALE GENOMIC DNA]</scope>
    <source>
        <strain evidence="9">SDA103</strain>
    </source>
</reference>
<accession>A0A2D0QW38</accession>
<dbReference type="CTD" id="751634"/>
<dbReference type="SMART" id="SM00353">
    <property type="entry name" value="HLH"/>
    <property type="match status" value="1"/>
</dbReference>
<evidence type="ECO:0000256" key="7">
    <source>
        <dbReference type="SAM" id="MobiDB-lite"/>
    </source>
</evidence>
<dbReference type="InterPro" id="IPR050370">
    <property type="entry name" value="HES_HEY"/>
</dbReference>
<dbReference type="GO" id="GO:0005634">
    <property type="term" value="C:nucleus"/>
    <property type="evidence" value="ECO:0007669"/>
    <property type="project" value="UniProtKB-SubCell"/>
</dbReference>
<evidence type="ECO:0000256" key="6">
    <source>
        <dbReference type="ARBA" id="ARBA00023242"/>
    </source>
</evidence>
<evidence type="ECO:0000259" key="8">
    <source>
        <dbReference type="PROSITE" id="PS50888"/>
    </source>
</evidence>
<dbReference type="GO" id="GO:0046983">
    <property type="term" value="F:protein dimerization activity"/>
    <property type="evidence" value="ECO:0007669"/>
    <property type="project" value="InterPro"/>
</dbReference>
<dbReference type="OMA" id="DKDSCQR"/>
<evidence type="ECO:0000256" key="3">
    <source>
        <dbReference type="ARBA" id="ARBA00023015"/>
    </source>
</evidence>
<dbReference type="FunFam" id="4.10.280.10:FF:000009">
    <property type="entry name" value="Transcription factor HES-1"/>
    <property type="match status" value="1"/>
</dbReference>
<dbReference type="GeneID" id="108265057"/>
<dbReference type="AlphaFoldDB" id="A0A2D0QW38"/>
<evidence type="ECO:0000256" key="1">
    <source>
        <dbReference type="ARBA" id="ARBA00004123"/>
    </source>
</evidence>
<dbReference type="RefSeq" id="XP_017322637.1">
    <property type="nucleotide sequence ID" value="XM_017467148.3"/>
</dbReference>
<feature type="compositionally biased region" description="Low complexity" evidence="7">
    <location>
        <begin position="192"/>
        <end position="205"/>
    </location>
</feature>
<evidence type="ECO:0000313" key="9">
    <source>
        <dbReference type="Proteomes" id="UP000221080"/>
    </source>
</evidence>
<keyword evidence="5" id="KW-0804">Transcription</keyword>
<comment type="subcellular location">
    <subcellularLocation>
        <location evidence="1">Nucleus</location>
    </subcellularLocation>
</comment>
<gene>
    <name evidence="10" type="primary">hes2.2</name>
</gene>
<evidence type="ECO:0000256" key="4">
    <source>
        <dbReference type="ARBA" id="ARBA00023125"/>
    </source>
</evidence>
<keyword evidence="9" id="KW-1185">Reference proteome</keyword>
<keyword evidence="6" id="KW-0539">Nucleus</keyword>
<feature type="region of interest" description="Disordered" evidence="7">
    <location>
        <begin position="168"/>
        <end position="205"/>
    </location>
</feature>
<dbReference type="InterPro" id="IPR036638">
    <property type="entry name" value="HLH_DNA-bd_sf"/>
</dbReference>
<dbReference type="Proteomes" id="UP000221080">
    <property type="component" value="Chromosome 5"/>
</dbReference>
<dbReference type="OrthoDB" id="6085656at2759"/>
<evidence type="ECO:0000313" key="10">
    <source>
        <dbReference type="RefSeq" id="XP_017322637.1"/>
    </source>
</evidence>
<dbReference type="STRING" id="7998.ENSIPUP00000031942"/>
<dbReference type="SUPFAM" id="SSF47459">
    <property type="entry name" value="HLH, helix-loop-helix DNA-binding domain"/>
    <property type="match status" value="1"/>
</dbReference>
<proteinExistence type="predicted"/>
<dbReference type="PANTHER" id="PTHR10985">
    <property type="entry name" value="BASIC HELIX-LOOP-HELIX TRANSCRIPTION FACTOR, HES-RELATED"/>
    <property type="match status" value="1"/>
</dbReference>
<keyword evidence="2" id="KW-0678">Repressor</keyword>
<dbReference type="Pfam" id="PF00010">
    <property type="entry name" value="HLH"/>
    <property type="match status" value="1"/>
</dbReference>
<dbReference type="GO" id="GO:0003677">
    <property type="term" value="F:DNA binding"/>
    <property type="evidence" value="ECO:0007669"/>
    <property type="project" value="UniProtKB-KW"/>
</dbReference>
<keyword evidence="3" id="KW-0805">Transcription regulation</keyword>
<name>A0A2D0QW38_ICTPU</name>
<feature type="domain" description="BHLH" evidence="8">
    <location>
        <begin position="24"/>
        <end position="81"/>
    </location>
</feature>
<keyword evidence="4" id="KW-0238">DNA-binding</keyword>
<organism evidence="9 10">
    <name type="scientific">Ictalurus punctatus</name>
    <name type="common">Channel catfish</name>
    <name type="synonym">Silurus punctatus</name>
    <dbReference type="NCBI Taxonomy" id="7998"/>
    <lineage>
        <taxon>Eukaryota</taxon>
        <taxon>Metazoa</taxon>
        <taxon>Chordata</taxon>
        <taxon>Craniata</taxon>
        <taxon>Vertebrata</taxon>
        <taxon>Euteleostomi</taxon>
        <taxon>Actinopterygii</taxon>
        <taxon>Neopterygii</taxon>
        <taxon>Teleostei</taxon>
        <taxon>Ostariophysi</taxon>
        <taxon>Siluriformes</taxon>
        <taxon>Ictaluridae</taxon>
        <taxon>Ictalurus</taxon>
    </lineage>
</organism>
<reference evidence="10" key="2">
    <citation type="submission" date="2025-08" db="UniProtKB">
        <authorList>
            <consortium name="RefSeq"/>
        </authorList>
    </citation>
    <scope>IDENTIFICATION</scope>
    <source>
        <tissue evidence="10">Blood</tissue>
    </source>
</reference>
<dbReference type="PROSITE" id="PS50888">
    <property type="entry name" value="BHLH"/>
    <property type="match status" value="1"/>
</dbReference>
<dbReference type="InterPro" id="IPR011598">
    <property type="entry name" value="bHLH_dom"/>
</dbReference>
<dbReference type="KEGG" id="ipu:108265057"/>
<feature type="compositionally biased region" description="Basic and acidic residues" evidence="7">
    <location>
        <begin position="168"/>
        <end position="191"/>
    </location>
</feature>
<sequence length="205" mass="23442">MTPAVSFPPPGVSTVHVRKEISELRRTLKPLMEKRRRARINDCLNQLKSLILPLMGKDKCRYSKLEKAGILEMTVEFLTDVPKTPINDATVSYREGYEACLQQVSALLPRTSLDGETCARVHDFIKQSLRSSSPACRTCRARTSSTLSPIQHERLLSQNWIDITRKERRASDSERLDNTRKERRASPERAQDAPQAAAQPMWRPW</sequence>
<protein>
    <submittedName>
        <fullName evidence="10">Transcription factor HES-2.2</fullName>
    </submittedName>
</protein>
<evidence type="ECO:0000256" key="2">
    <source>
        <dbReference type="ARBA" id="ARBA00022491"/>
    </source>
</evidence>
<dbReference type="Gene3D" id="4.10.280.10">
    <property type="entry name" value="Helix-loop-helix DNA-binding domain"/>
    <property type="match status" value="1"/>
</dbReference>